<dbReference type="Gene3D" id="3.40.50.1360">
    <property type="match status" value="1"/>
</dbReference>
<dbReference type="GO" id="GO:0030246">
    <property type="term" value="F:carbohydrate binding"/>
    <property type="evidence" value="ECO:0007669"/>
    <property type="project" value="InterPro"/>
</dbReference>
<dbReference type="AlphaFoldDB" id="A0A4U0MU94"/>
<protein>
    <submittedName>
        <fullName evidence="6">Transcriptional regulator</fullName>
    </submittedName>
</protein>
<evidence type="ECO:0000256" key="4">
    <source>
        <dbReference type="ARBA" id="ARBA00023163"/>
    </source>
</evidence>
<dbReference type="GO" id="GO:0003677">
    <property type="term" value="F:DNA binding"/>
    <property type="evidence" value="ECO:0007669"/>
    <property type="project" value="UniProtKB-KW"/>
</dbReference>
<dbReference type="InterPro" id="IPR051054">
    <property type="entry name" value="SorC_transcr_regulators"/>
</dbReference>
<accession>A0A4U0MU94</accession>
<dbReference type="InterPro" id="IPR007324">
    <property type="entry name" value="Sugar-bd_dom_put"/>
</dbReference>
<proteinExistence type="inferred from homology"/>
<dbReference type="Proteomes" id="UP000308697">
    <property type="component" value="Unassembled WGS sequence"/>
</dbReference>
<dbReference type="EMBL" id="SUMB01000012">
    <property type="protein sequence ID" value="TJZ44560.1"/>
    <property type="molecule type" value="Genomic_DNA"/>
</dbReference>
<evidence type="ECO:0000259" key="5">
    <source>
        <dbReference type="Pfam" id="PF04198"/>
    </source>
</evidence>
<dbReference type="InterPro" id="IPR036388">
    <property type="entry name" value="WH-like_DNA-bd_sf"/>
</dbReference>
<evidence type="ECO:0000313" key="6">
    <source>
        <dbReference type="EMBL" id="TJZ44560.1"/>
    </source>
</evidence>
<evidence type="ECO:0000256" key="2">
    <source>
        <dbReference type="ARBA" id="ARBA00023015"/>
    </source>
</evidence>
<dbReference type="Pfam" id="PF04198">
    <property type="entry name" value="Sugar-bind"/>
    <property type="match status" value="1"/>
</dbReference>
<comment type="caution">
    <text evidence="6">The sequence shown here is derived from an EMBL/GenBank/DDBJ whole genome shotgun (WGS) entry which is preliminary data.</text>
</comment>
<reference evidence="6 7" key="1">
    <citation type="submission" date="2019-04" db="EMBL/GenBank/DDBJ databases">
        <title>Streptomyces piniterrae sp. nov., a heliquinomycin-producing actinomycete isolated from rhizosphere soil of Pinus yunnanensis.</title>
        <authorList>
            <person name="Zhuang X."/>
            <person name="Zhao J."/>
        </authorList>
    </citation>
    <scope>NUCLEOTIDE SEQUENCE [LARGE SCALE GENOMIC DNA]</scope>
    <source>
        <strain evidence="7">jys28</strain>
    </source>
</reference>
<gene>
    <name evidence="6" type="ORF">FCH28_29965</name>
</gene>
<sequence length="327" mass="35075">MSTRQRTRGGARAHHTGPEELVHTAAMARRFYLEGKSKTEIAEEFGISRFKVARTLESAVRDGLIRLEIRLPAELDAERSDALRTRYGLSHSLVFNSQADDPGGAAVITRRLGSVAADLLAEIVTEGDVLGLIWGPEIEALGPELTSLARCTVVQLCGVTPLRPVDANAVEAVRRAAAVARGVAYPIYAPHLLPDGETARMLRRQPGIVEAVSRFSQVTKAVITVGGWGPGLSTVYDALGEAEREDYRRQGACAEVSGRLIDAEGQVVAPELSERIIAISFEELRRVPDVILLADGVERATATAAALKTGLFNGIVTDTAVAEHLLV</sequence>
<dbReference type="PANTHER" id="PTHR34294:SF1">
    <property type="entry name" value="TRANSCRIPTIONAL REGULATOR LSRR"/>
    <property type="match status" value="1"/>
</dbReference>
<comment type="similarity">
    <text evidence="1">Belongs to the SorC transcriptional regulatory family.</text>
</comment>
<dbReference type="OrthoDB" id="186585at2"/>
<keyword evidence="7" id="KW-1185">Reference proteome</keyword>
<dbReference type="InterPro" id="IPR037171">
    <property type="entry name" value="NagB/RpiA_transferase-like"/>
</dbReference>
<dbReference type="PANTHER" id="PTHR34294">
    <property type="entry name" value="TRANSCRIPTIONAL REGULATOR-RELATED"/>
    <property type="match status" value="1"/>
</dbReference>
<evidence type="ECO:0000256" key="1">
    <source>
        <dbReference type="ARBA" id="ARBA00010466"/>
    </source>
</evidence>
<keyword evidence="3" id="KW-0238">DNA-binding</keyword>
<name>A0A4U0MU94_9ACTN</name>
<feature type="domain" description="Sugar-binding" evidence="5">
    <location>
        <begin position="75"/>
        <end position="326"/>
    </location>
</feature>
<dbReference type="SUPFAM" id="SSF100950">
    <property type="entry name" value="NagB/RpiA/CoA transferase-like"/>
    <property type="match status" value="1"/>
</dbReference>
<evidence type="ECO:0000313" key="7">
    <source>
        <dbReference type="Proteomes" id="UP000308697"/>
    </source>
</evidence>
<keyword evidence="4" id="KW-0804">Transcription</keyword>
<evidence type="ECO:0000256" key="3">
    <source>
        <dbReference type="ARBA" id="ARBA00023125"/>
    </source>
</evidence>
<organism evidence="6 7">
    <name type="scientific">Streptomyces piniterrae</name>
    <dbReference type="NCBI Taxonomy" id="2571125"/>
    <lineage>
        <taxon>Bacteria</taxon>
        <taxon>Bacillati</taxon>
        <taxon>Actinomycetota</taxon>
        <taxon>Actinomycetes</taxon>
        <taxon>Kitasatosporales</taxon>
        <taxon>Streptomycetaceae</taxon>
        <taxon>Streptomyces</taxon>
    </lineage>
</organism>
<keyword evidence="2" id="KW-0805">Transcription regulation</keyword>
<dbReference type="Gene3D" id="1.10.10.10">
    <property type="entry name" value="Winged helix-like DNA-binding domain superfamily/Winged helix DNA-binding domain"/>
    <property type="match status" value="1"/>
</dbReference>